<organism evidence="1">
    <name type="scientific">marine metagenome</name>
    <dbReference type="NCBI Taxonomy" id="408172"/>
    <lineage>
        <taxon>unclassified sequences</taxon>
        <taxon>metagenomes</taxon>
        <taxon>ecological metagenomes</taxon>
    </lineage>
</organism>
<protein>
    <submittedName>
        <fullName evidence="1">Uncharacterized protein</fullName>
    </submittedName>
</protein>
<dbReference type="EMBL" id="UINC01005163">
    <property type="protein sequence ID" value="SVA19507.1"/>
    <property type="molecule type" value="Genomic_DNA"/>
</dbReference>
<reference evidence="1" key="1">
    <citation type="submission" date="2018-05" db="EMBL/GenBank/DDBJ databases">
        <authorList>
            <person name="Lanie J.A."/>
            <person name="Ng W.-L."/>
            <person name="Kazmierczak K.M."/>
            <person name="Andrzejewski T.M."/>
            <person name="Davidsen T.M."/>
            <person name="Wayne K.J."/>
            <person name="Tettelin H."/>
            <person name="Glass J.I."/>
            <person name="Rusch D."/>
            <person name="Podicherti R."/>
            <person name="Tsui H.-C.T."/>
            <person name="Winkler M.E."/>
        </authorList>
    </citation>
    <scope>NUCLEOTIDE SEQUENCE</scope>
</reference>
<gene>
    <name evidence="1" type="ORF">METZ01_LOCUS72361</name>
</gene>
<evidence type="ECO:0000313" key="1">
    <source>
        <dbReference type="EMBL" id="SVA19507.1"/>
    </source>
</evidence>
<proteinExistence type="predicted"/>
<accession>A0A381TX08</accession>
<dbReference type="AlphaFoldDB" id="A0A381TX08"/>
<name>A0A381TX08_9ZZZZ</name>
<sequence length="25" mass="2909">MPLIYCRFMAAEPAPVHRVQILPVR</sequence>